<evidence type="ECO:0000313" key="2">
    <source>
        <dbReference type="EMBL" id="OCK78037.1"/>
    </source>
</evidence>
<dbReference type="EMBL" id="KV745084">
    <property type="protein sequence ID" value="OCK78037.1"/>
    <property type="molecule type" value="Genomic_DNA"/>
</dbReference>
<keyword evidence="3" id="KW-1185">Reference proteome</keyword>
<accession>A0A8E2E623</accession>
<gene>
    <name evidence="2" type="ORF">K432DRAFT_444897</name>
</gene>
<evidence type="ECO:0000256" key="1">
    <source>
        <dbReference type="SAM" id="Phobius"/>
    </source>
</evidence>
<feature type="transmembrane region" description="Helical" evidence="1">
    <location>
        <begin position="12"/>
        <end position="33"/>
    </location>
</feature>
<name>A0A8E2E623_9PEZI</name>
<keyword evidence="1" id="KW-0812">Transmembrane</keyword>
<keyword evidence="1" id="KW-0472">Membrane</keyword>
<reference evidence="2 3" key="1">
    <citation type="journal article" date="2016" name="Nat. Commun.">
        <title>Ectomycorrhizal ecology is imprinted in the genome of the dominant symbiotic fungus Cenococcum geophilum.</title>
        <authorList>
            <consortium name="DOE Joint Genome Institute"/>
            <person name="Peter M."/>
            <person name="Kohler A."/>
            <person name="Ohm R.A."/>
            <person name="Kuo A."/>
            <person name="Krutzmann J."/>
            <person name="Morin E."/>
            <person name="Arend M."/>
            <person name="Barry K.W."/>
            <person name="Binder M."/>
            <person name="Choi C."/>
            <person name="Clum A."/>
            <person name="Copeland A."/>
            <person name="Grisel N."/>
            <person name="Haridas S."/>
            <person name="Kipfer T."/>
            <person name="LaButti K."/>
            <person name="Lindquist E."/>
            <person name="Lipzen A."/>
            <person name="Maire R."/>
            <person name="Meier B."/>
            <person name="Mihaltcheva S."/>
            <person name="Molinier V."/>
            <person name="Murat C."/>
            <person name="Poggeler S."/>
            <person name="Quandt C.A."/>
            <person name="Sperisen C."/>
            <person name="Tritt A."/>
            <person name="Tisserant E."/>
            <person name="Crous P.W."/>
            <person name="Henrissat B."/>
            <person name="Nehls U."/>
            <person name="Egli S."/>
            <person name="Spatafora J.W."/>
            <person name="Grigoriev I.V."/>
            <person name="Martin F.M."/>
        </authorList>
    </citation>
    <scope>NUCLEOTIDE SEQUENCE [LARGE SCALE GENOMIC DNA]</scope>
    <source>
        <strain evidence="2 3">CBS 459.81</strain>
    </source>
</reference>
<organism evidence="2 3">
    <name type="scientific">Lepidopterella palustris CBS 459.81</name>
    <dbReference type="NCBI Taxonomy" id="1314670"/>
    <lineage>
        <taxon>Eukaryota</taxon>
        <taxon>Fungi</taxon>
        <taxon>Dikarya</taxon>
        <taxon>Ascomycota</taxon>
        <taxon>Pezizomycotina</taxon>
        <taxon>Dothideomycetes</taxon>
        <taxon>Pleosporomycetidae</taxon>
        <taxon>Mytilinidiales</taxon>
        <taxon>Argynnaceae</taxon>
        <taxon>Lepidopterella</taxon>
    </lineage>
</organism>
<proteinExistence type="predicted"/>
<feature type="non-terminal residue" evidence="2">
    <location>
        <position position="1"/>
    </location>
</feature>
<keyword evidence="1" id="KW-1133">Transmembrane helix</keyword>
<evidence type="ECO:0000313" key="3">
    <source>
        <dbReference type="Proteomes" id="UP000250266"/>
    </source>
</evidence>
<sequence>MVAQPLLKVGSVVRYSAGLIIGRVVFIYNALAIQEHLRTILRNSTLKAIVRKLHHLYYIRELEKSQVLRKRQRGFSAKTFKATVSNKTITISSNKDNSKE</sequence>
<dbReference type="Proteomes" id="UP000250266">
    <property type="component" value="Unassembled WGS sequence"/>
</dbReference>
<protein>
    <submittedName>
        <fullName evidence="2">Uncharacterized protein</fullName>
    </submittedName>
</protein>
<dbReference type="AlphaFoldDB" id="A0A8E2E623"/>